<dbReference type="EMBL" id="CAEZTR010000209">
    <property type="protein sequence ID" value="CAB4593770.1"/>
    <property type="molecule type" value="Genomic_DNA"/>
</dbReference>
<dbReference type="SUPFAM" id="SSF54909">
    <property type="entry name" value="Dimeric alpha+beta barrel"/>
    <property type="match status" value="1"/>
</dbReference>
<name>A0A6J6FZK9_9ZZZZ</name>
<dbReference type="AlphaFoldDB" id="A0A6J6FZK9"/>
<sequence length="121" mass="14138">MAYAHDTIRVEPGEADDFLSKVRDIAVGAHQPFGWELVGALKTSMRRDDECIVIWAIPEWQQWSEVEKARDTDPGLRQWRDLLWAAEDYERFLMCDAPLAPLKIGRQPERSDRTIEWNEPQ</sequence>
<protein>
    <submittedName>
        <fullName evidence="1">Unannotated protein</fullName>
    </submittedName>
</protein>
<reference evidence="1" key="1">
    <citation type="submission" date="2020-05" db="EMBL/GenBank/DDBJ databases">
        <authorList>
            <person name="Chiriac C."/>
            <person name="Salcher M."/>
            <person name="Ghai R."/>
            <person name="Kavagutti S V."/>
        </authorList>
    </citation>
    <scope>NUCLEOTIDE SEQUENCE</scope>
</reference>
<accession>A0A6J6FZK9</accession>
<proteinExistence type="predicted"/>
<dbReference type="InterPro" id="IPR011008">
    <property type="entry name" value="Dimeric_a/b-barrel"/>
</dbReference>
<evidence type="ECO:0000313" key="2">
    <source>
        <dbReference type="EMBL" id="CAB4696244.1"/>
    </source>
</evidence>
<dbReference type="EMBL" id="CAEZXE010000236">
    <property type="protein sequence ID" value="CAB4696244.1"/>
    <property type="molecule type" value="Genomic_DNA"/>
</dbReference>
<dbReference type="Gene3D" id="3.30.70.100">
    <property type="match status" value="1"/>
</dbReference>
<gene>
    <name evidence="1" type="ORF">UFOPK1711_01976</name>
    <name evidence="2" type="ORF">UFOPK2350_01841</name>
</gene>
<evidence type="ECO:0000313" key="1">
    <source>
        <dbReference type="EMBL" id="CAB4593770.1"/>
    </source>
</evidence>
<organism evidence="1">
    <name type="scientific">freshwater metagenome</name>
    <dbReference type="NCBI Taxonomy" id="449393"/>
    <lineage>
        <taxon>unclassified sequences</taxon>
        <taxon>metagenomes</taxon>
        <taxon>ecological metagenomes</taxon>
    </lineage>
</organism>